<dbReference type="InterPro" id="IPR007059">
    <property type="entry name" value="DmsC"/>
</dbReference>
<dbReference type="GO" id="GO:0009390">
    <property type="term" value="C:dimethyl sulfoxide reductase complex"/>
    <property type="evidence" value="ECO:0007669"/>
    <property type="project" value="TreeGrafter"/>
</dbReference>
<sequence>MTLYNSFIEELPLILFTVIAQSAVGFSLIYAYSNGAAAQKDERYKKFAIVFLSLVILGMFSSVFHLGDPFHAPYMITRIFGFTQNGSFVISWLPLEILGLGLMVLVGLLVLLKGNKIVIYSLPVVGFAMLYAMGNIYGSMSNTIPTWNLSLTLLLFFASALLLGAVTYAAFIAKNSIEHKISVTATAVGFILFVLALVLYTYHLGSLRLDVIENVFDLTNGNYPLLVSLGIIFCGISLVLLFMQEKEDSLLPKFAFVLSLVGVFLTRILFYGMITSHIFLG</sequence>
<dbReference type="GO" id="GO:0009389">
    <property type="term" value="F:dimethyl sulfoxide reductase activity"/>
    <property type="evidence" value="ECO:0007669"/>
    <property type="project" value="TreeGrafter"/>
</dbReference>
<dbReference type="OrthoDB" id="5352628at2"/>
<feature type="transmembrane region" description="Helical" evidence="1">
    <location>
        <begin position="254"/>
        <end position="274"/>
    </location>
</feature>
<comment type="caution">
    <text evidence="2">The sequence shown here is derived from an EMBL/GenBank/DDBJ whole genome shotgun (WGS) entry which is preliminary data.</text>
</comment>
<keyword evidence="1" id="KW-0472">Membrane</keyword>
<dbReference type="Proteomes" id="UP000290191">
    <property type="component" value="Unassembled WGS sequence"/>
</dbReference>
<evidence type="ECO:0000313" key="3">
    <source>
        <dbReference type="Proteomes" id="UP000290191"/>
    </source>
</evidence>
<feature type="transmembrane region" description="Helical" evidence="1">
    <location>
        <begin position="44"/>
        <end position="67"/>
    </location>
</feature>
<feature type="transmembrane region" description="Helical" evidence="1">
    <location>
        <begin position="87"/>
        <end position="110"/>
    </location>
</feature>
<keyword evidence="1" id="KW-1133">Transmembrane helix</keyword>
<dbReference type="PANTHER" id="PTHR38095">
    <property type="entry name" value="ANAEROBIC DIMETHYL SULFOXIDE REDUCTASE CHAIN YNFH"/>
    <property type="match status" value="1"/>
</dbReference>
<dbReference type="EMBL" id="PDKO01000002">
    <property type="protein sequence ID" value="RXJ64067.1"/>
    <property type="molecule type" value="Genomic_DNA"/>
</dbReference>
<feature type="transmembrane region" description="Helical" evidence="1">
    <location>
        <begin position="223"/>
        <end position="242"/>
    </location>
</feature>
<evidence type="ECO:0008006" key="4">
    <source>
        <dbReference type="Google" id="ProtNLM"/>
    </source>
</evidence>
<evidence type="ECO:0000256" key="1">
    <source>
        <dbReference type="SAM" id="Phobius"/>
    </source>
</evidence>
<name>A0A4Q0Y1V8_9BACT</name>
<dbReference type="Pfam" id="PF04976">
    <property type="entry name" value="DmsC"/>
    <property type="match status" value="1"/>
</dbReference>
<organism evidence="2 3">
    <name type="scientific">Halarcobacter anaerophilus</name>
    <dbReference type="NCBI Taxonomy" id="877500"/>
    <lineage>
        <taxon>Bacteria</taxon>
        <taxon>Pseudomonadati</taxon>
        <taxon>Campylobacterota</taxon>
        <taxon>Epsilonproteobacteria</taxon>
        <taxon>Campylobacterales</taxon>
        <taxon>Arcobacteraceae</taxon>
        <taxon>Halarcobacter</taxon>
    </lineage>
</organism>
<dbReference type="GO" id="GO:0005886">
    <property type="term" value="C:plasma membrane"/>
    <property type="evidence" value="ECO:0007669"/>
    <property type="project" value="TreeGrafter"/>
</dbReference>
<dbReference type="GO" id="GO:0019645">
    <property type="term" value="P:anaerobic electron transport chain"/>
    <property type="evidence" value="ECO:0007669"/>
    <property type="project" value="InterPro"/>
</dbReference>
<dbReference type="RefSeq" id="WP_129081404.1">
    <property type="nucleotide sequence ID" value="NZ_CP041070.1"/>
</dbReference>
<dbReference type="STRING" id="877500.GCA_000935065_02885"/>
<keyword evidence="3" id="KW-1185">Reference proteome</keyword>
<feature type="transmembrane region" description="Helical" evidence="1">
    <location>
        <begin position="117"/>
        <end position="137"/>
    </location>
</feature>
<gene>
    <name evidence="2" type="ORF">CRV06_03765</name>
</gene>
<reference evidence="2 3" key="1">
    <citation type="submission" date="2017-10" db="EMBL/GenBank/DDBJ databases">
        <title>Genomics of the genus Arcobacter.</title>
        <authorList>
            <person name="Perez-Cataluna A."/>
            <person name="Figueras M.J."/>
        </authorList>
    </citation>
    <scope>NUCLEOTIDE SEQUENCE [LARGE SCALE GENOMIC DNA]</scope>
    <source>
        <strain evidence="2 3">DSM 24636</strain>
    </source>
</reference>
<protein>
    <recommendedName>
        <fullName evidence="4">Dimethyl sulfoxide reductase</fullName>
    </recommendedName>
</protein>
<feature type="transmembrane region" description="Helical" evidence="1">
    <location>
        <begin position="149"/>
        <end position="171"/>
    </location>
</feature>
<dbReference type="PANTHER" id="PTHR38095:SF2">
    <property type="entry name" value="ANAEROBIC DIMETHYL SULFOXIDE REDUCTASE CHAIN C"/>
    <property type="match status" value="1"/>
</dbReference>
<accession>A0A4Q0Y1V8</accession>
<feature type="transmembrane region" description="Helical" evidence="1">
    <location>
        <begin position="183"/>
        <end position="203"/>
    </location>
</feature>
<proteinExistence type="predicted"/>
<dbReference type="AlphaFoldDB" id="A0A4Q0Y1V8"/>
<feature type="transmembrane region" description="Helical" evidence="1">
    <location>
        <begin position="12"/>
        <end position="32"/>
    </location>
</feature>
<evidence type="ECO:0000313" key="2">
    <source>
        <dbReference type="EMBL" id="RXJ64067.1"/>
    </source>
</evidence>
<keyword evidence="1" id="KW-0812">Transmembrane</keyword>